<dbReference type="SUPFAM" id="SSF51735">
    <property type="entry name" value="NAD(P)-binding Rossmann-fold domains"/>
    <property type="match status" value="1"/>
</dbReference>
<dbReference type="InterPro" id="IPR051911">
    <property type="entry name" value="SDR_oxidoreductase"/>
</dbReference>
<dbReference type="KEGG" id="abas:ACPOL_3149"/>
<evidence type="ECO:0000313" key="5">
    <source>
        <dbReference type="EMBL" id="AXC12444.1"/>
    </source>
</evidence>
<dbReference type="Pfam" id="PF00106">
    <property type="entry name" value="adh_short"/>
    <property type="match status" value="1"/>
</dbReference>
<accession>A0A2Z5G0Z3</accession>
<keyword evidence="6" id="KW-1185">Reference proteome</keyword>
<dbReference type="PANTHER" id="PTHR43976:SF16">
    <property type="entry name" value="SHORT-CHAIN DEHYDROGENASE_REDUCTASE FAMILY PROTEIN"/>
    <property type="match status" value="1"/>
</dbReference>
<name>A0A2Z5G0Z3_9BACT</name>
<sequence>MSQVWLITGSSRGLGREFAIAALEAGHKLAATARKVTDLANLHKTYGDRVLPIALDVTNEAQASEAVETTISKFGRLDVLVNNAGYGNVAPVEDTSLAEFREQIETNLFGTIILTKAALPHFREQKAGHFIQVTSIAGRIGPIGRAPYAAAKWGVEGFSETLAKEVAPFGVKVTIVEPGGFRTDFAGASTRLQEGRPEYDETVGKTARFQREFNGKQPGDPKRAAAAVLRIASEKNPPFRLIIGSDAYNAIEKNDLAKIESGKEWKELSISTDYSK</sequence>
<dbReference type="InterPro" id="IPR002347">
    <property type="entry name" value="SDR_fam"/>
</dbReference>
<dbReference type="EMBL" id="CP030840">
    <property type="protein sequence ID" value="AXC12444.1"/>
    <property type="molecule type" value="Genomic_DNA"/>
</dbReference>
<dbReference type="OrthoDB" id="9775296at2"/>
<dbReference type="PRINTS" id="PR00081">
    <property type="entry name" value="GDHRDH"/>
</dbReference>
<dbReference type="RefSeq" id="WP_114207656.1">
    <property type="nucleotide sequence ID" value="NZ_CP030840.1"/>
</dbReference>
<dbReference type="Gene3D" id="3.40.50.720">
    <property type="entry name" value="NAD(P)-binding Rossmann-like Domain"/>
    <property type="match status" value="1"/>
</dbReference>
<dbReference type="PROSITE" id="PS00061">
    <property type="entry name" value="ADH_SHORT"/>
    <property type="match status" value="1"/>
</dbReference>
<evidence type="ECO:0000256" key="3">
    <source>
        <dbReference type="RuleBase" id="RU000363"/>
    </source>
</evidence>
<dbReference type="SMART" id="SM00822">
    <property type="entry name" value="PKS_KR"/>
    <property type="match status" value="1"/>
</dbReference>
<evidence type="ECO:0000256" key="1">
    <source>
        <dbReference type="ARBA" id="ARBA00006484"/>
    </source>
</evidence>
<proteinExistence type="inferred from homology"/>
<dbReference type="Proteomes" id="UP000253606">
    <property type="component" value="Chromosome"/>
</dbReference>
<evidence type="ECO:0000313" key="6">
    <source>
        <dbReference type="Proteomes" id="UP000253606"/>
    </source>
</evidence>
<dbReference type="InterPro" id="IPR036291">
    <property type="entry name" value="NAD(P)-bd_dom_sf"/>
</dbReference>
<evidence type="ECO:0000259" key="4">
    <source>
        <dbReference type="SMART" id="SM00822"/>
    </source>
</evidence>
<dbReference type="AlphaFoldDB" id="A0A2Z5G0Z3"/>
<dbReference type="NCBIfam" id="NF004824">
    <property type="entry name" value="PRK06180.1"/>
    <property type="match status" value="1"/>
</dbReference>
<keyword evidence="2" id="KW-0560">Oxidoreductase</keyword>
<gene>
    <name evidence="5" type="ORF">ACPOL_3149</name>
</gene>
<dbReference type="CDD" id="cd05374">
    <property type="entry name" value="17beta-HSD-like_SDR_c"/>
    <property type="match status" value="1"/>
</dbReference>
<dbReference type="PRINTS" id="PR00080">
    <property type="entry name" value="SDRFAMILY"/>
</dbReference>
<organism evidence="5 6">
    <name type="scientific">Acidisarcina polymorpha</name>
    <dbReference type="NCBI Taxonomy" id="2211140"/>
    <lineage>
        <taxon>Bacteria</taxon>
        <taxon>Pseudomonadati</taxon>
        <taxon>Acidobacteriota</taxon>
        <taxon>Terriglobia</taxon>
        <taxon>Terriglobales</taxon>
        <taxon>Acidobacteriaceae</taxon>
        <taxon>Acidisarcina</taxon>
    </lineage>
</organism>
<dbReference type="PANTHER" id="PTHR43976">
    <property type="entry name" value="SHORT CHAIN DEHYDROGENASE"/>
    <property type="match status" value="1"/>
</dbReference>
<comment type="similarity">
    <text evidence="1 3">Belongs to the short-chain dehydrogenases/reductases (SDR) family.</text>
</comment>
<protein>
    <submittedName>
        <fullName evidence="5">Short-chain dehydrogenase/reductase SDR</fullName>
    </submittedName>
</protein>
<reference evidence="5 6" key="1">
    <citation type="journal article" date="2018" name="Front. Microbiol.">
        <title>Hydrolytic Capabilities as a Key to Environmental Success: Chitinolytic and Cellulolytic Acidobacteria From Acidic Sub-arctic Soils and Boreal Peatlands.</title>
        <authorList>
            <person name="Belova S.E."/>
            <person name="Ravin N.V."/>
            <person name="Pankratov T.A."/>
            <person name="Rakitin A.L."/>
            <person name="Ivanova A.A."/>
            <person name="Beletsky A.V."/>
            <person name="Mardanov A.V."/>
            <person name="Sinninghe Damste J.S."/>
            <person name="Dedysh S.N."/>
        </authorList>
    </citation>
    <scope>NUCLEOTIDE SEQUENCE [LARGE SCALE GENOMIC DNA]</scope>
    <source>
        <strain evidence="5 6">SBC82</strain>
    </source>
</reference>
<evidence type="ECO:0000256" key="2">
    <source>
        <dbReference type="ARBA" id="ARBA00023002"/>
    </source>
</evidence>
<dbReference type="GO" id="GO:0016491">
    <property type="term" value="F:oxidoreductase activity"/>
    <property type="evidence" value="ECO:0007669"/>
    <property type="project" value="UniProtKB-KW"/>
</dbReference>
<feature type="domain" description="Ketoreductase" evidence="4">
    <location>
        <begin position="3"/>
        <end position="184"/>
    </location>
</feature>
<dbReference type="InterPro" id="IPR020904">
    <property type="entry name" value="Sc_DH/Rdtase_CS"/>
</dbReference>
<dbReference type="InterPro" id="IPR057326">
    <property type="entry name" value="KR_dom"/>
</dbReference>
<dbReference type="NCBIfam" id="NF006114">
    <property type="entry name" value="PRK08263.1"/>
    <property type="match status" value="1"/>
</dbReference>